<keyword evidence="4 6" id="KW-1133">Transmembrane helix</keyword>
<evidence type="ECO:0000256" key="1">
    <source>
        <dbReference type="ARBA" id="ARBA00004141"/>
    </source>
</evidence>
<reference evidence="7 8" key="1">
    <citation type="journal article" date="2011" name="Front. Microbiol.">
        <title>Genomic signatures of strain selection and enhancement in Bacillus atrophaeus var. globigii, a historical biowarfare simulant.</title>
        <authorList>
            <person name="Gibbons H.S."/>
            <person name="Broomall S.M."/>
            <person name="McNew L.A."/>
            <person name="Daligault H."/>
            <person name="Chapman C."/>
            <person name="Bruce D."/>
            <person name="Karavis M."/>
            <person name="Krepps M."/>
            <person name="McGregor P.A."/>
            <person name="Hong C."/>
            <person name="Park K.H."/>
            <person name="Akmal A."/>
            <person name="Feldman A."/>
            <person name="Lin J.S."/>
            <person name="Chang W.E."/>
            <person name="Higgs B.W."/>
            <person name="Demirev P."/>
            <person name="Lindquist J."/>
            <person name="Liem A."/>
            <person name="Fochler E."/>
            <person name="Read T.D."/>
            <person name="Tapia R."/>
            <person name="Johnson S."/>
            <person name="Bishop-Lilly K.A."/>
            <person name="Detter C."/>
            <person name="Han C."/>
            <person name="Sozhamannan S."/>
            <person name="Rosenzweig C.N."/>
            <person name="Skowronski E.W."/>
        </authorList>
    </citation>
    <scope>NUCLEOTIDE SEQUENCE [LARGE SCALE GENOMIC DNA]</scope>
    <source>
        <strain evidence="7 8">PIT1</strain>
    </source>
</reference>
<name>A0A432ZFU7_9GAMM</name>
<keyword evidence="3 6" id="KW-0812">Transmembrane</keyword>
<dbReference type="PANTHER" id="PTHR43461:SF1">
    <property type="entry name" value="TRANSMEMBRANE PROTEIN 256"/>
    <property type="match status" value="1"/>
</dbReference>
<comment type="caution">
    <text evidence="7">The sequence shown here is derived from an EMBL/GenBank/DDBJ whole genome shotgun (WGS) entry which is preliminary data.</text>
</comment>
<dbReference type="RefSeq" id="WP_126827852.1">
    <property type="nucleotide sequence ID" value="NZ_PIQG01000003.1"/>
</dbReference>
<keyword evidence="8" id="KW-1185">Reference proteome</keyword>
<feature type="transmembrane region" description="Helical" evidence="6">
    <location>
        <begin position="47"/>
        <end position="66"/>
    </location>
</feature>
<organism evidence="7 8">
    <name type="scientific">Pseudidiomarina taiwanensis</name>
    <dbReference type="NCBI Taxonomy" id="337250"/>
    <lineage>
        <taxon>Bacteria</taxon>
        <taxon>Pseudomonadati</taxon>
        <taxon>Pseudomonadota</taxon>
        <taxon>Gammaproteobacteria</taxon>
        <taxon>Alteromonadales</taxon>
        <taxon>Idiomarinaceae</taxon>
        <taxon>Pseudidiomarina</taxon>
    </lineage>
</organism>
<evidence type="ECO:0000256" key="3">
    <source>
        <dbReference type="ARBA" id="ARBA00022692"/>
    </source>
</evidence>
<dbReference type="GO" id="GO:0005886">
    <property type="term" value="C:plasma membrane"/>
    <property type="evidence" value="ECO:0007669"/>
    <property type="project" value="TreeGrafter"/>
</dbReference>
<dbReference type="EMBL" id="PIQG01000003">
    <property type="protein sequence ID" value="RUO76838.1"/>
    <property type="molecule type" value="Genomic_DNA"/>
</dbReference>
<dbReference type="Pfam" id="PF04241">
    <property type="entry name" value="DUF423"/>
    <property type="match status" value="1"/>
</dbReference>
<dbReference type="PANTHER" id="PTHR43461">
    <property type="entry name" value="TRANSMEMBRANE PROTEIN 256"/>
    <property type="match status" value="1"/>
</dbReference>
<dbReference type="AlphaFoldDB" id="A0A432ZFU7"/>
<evidence type="ECO:0000256" key="5">
    <source>
        <dbReference type="ARBA" id="ARBA00023136"/>
    </source>
</evidence>
<evidence type="ECO:0000313" key="8">
    <source>
        <dbReference type="Proteomes" id="UP000288279"/>
    </source>
</evidence>
<accession>A0A432ZFU7</accession>
<evidence type="ECO:0000256" key="6">
    <source>
        <dbReference type="SAM" id="Phobius"/>
    </source>
</evidence>
<evidence type="ECO:0000256" key="4">
    <source>
        <dbReference type="ARBA" id="ARBA00022989"/>
    </source>
</evidence>
<feature type="transmembrane region" description="Helical" evidence="6">
    <location>
        <begin position="73"/>
        <end position="91"/>
    </location>
</feature>
<evidence type="ECO:0000256" key="2">
    <source>
        <dbReference type="ARBA" id="ARBA00009694"/>
    </source>
</evidence>
<dbReference type="Proteomes" id="UP000288279">
    <property type="component" value="Unassembled WGS sequence"/>
</dbReference>
<keyword evidence="5 6" id="KW-0472">Membrane</keyword>
<evidence type="ECO:0000313" key="7">
    <source>
        <dbReference type="EMBL" id="RUO76838.1"/>
    </source>
</evidence>
<dbReference type="OrthoDB" id="9802121at2"/>
<gene>
    <name evidence="7" type="ORF">CWI83_07930</name>
</gene>
<proteinExistence type="inferred from homology"/>
<feature type="transmembrane region" description="Helical" evidence="6">
    <location>
        <begin position="97"/>
        <end position="118"/>
    </location>
</feature>
<protein>
    <submittedName>
        <fullName evidence="7">DUF423 domain-containing protein</fullName>
    </submittedName>
</protein>
<dbReference type="InterPro" id="IPR006696">
    <property type="entry name" value="DUF423"/>
</dbReference>
<sequence length="124" mass="13160">MVRIFALLGAFNMAVGIALGAFAAHALKTQLEANALAVFQTGVQYQIYHALGLLFVAALTHAYPQAKGLRSGGILLAVGILLFSGSLYLLALTGQKWFGPITPLGGAAFILGWLRIFWAMLKAL</sequence>
<comment type="subcellular location">
    <subcellularLocation>
        <location evidence="1">Membrane</location>
        <topology evidence="1">Multi-pass membrane protein</topology>
    </subcellularLocation>
</comment>
<comment type="similarity">
    <text evidence="2">Belongs to the UPF0382 family.</text>
</comment>